<keyword evidence="7" id="KW-1185">Reference proteome</keyword>
<comment type="caution">
    <text evidence="6">The sequence shown here is derived from an EMBL/GenBank/DDBJ whole genome shotgun (WGS) entry which is preliminary data.</text>
</comment>
<dbReference type="GO" id="GO:0000976">
    <property type="term" value="F:transcription cis-regulatory region binding"/>
    <property type="evidence" value="ECO:0007669"/>
    <property type="project" value="TreeGrafter"/>
</dbReference>
<dbReference type="AlphaFoldDB" id="A0A7V8RGE0"/>
<dbReference type="PANTHER" id="PTHR30055:SF234">
    <property type="entry name" value="HTH-TYPE TRANSCRIPTIONAL REGULATOR BETI"/>
    <property type="match status" value="1"/>
</dbReference>
<dbReference type="Gene3D" id="1.10.357.10">
    <property type="entry name" value="Tetracycline Repressor, domain 2"/>
    <property type="match status" value="1"/>
</dbReference>
<dbReference type="PROSITE" id="PS50977">
    <property type="entry name" value="HTH_TETR_2"/>
    <property type="match status" value="1"/>
</dbReference>
<evidence type="ECO:0000256" key="1">
    <source>
        <dbReference type="ARBA" id="ARBA00023015"/>
    </source>
</evidence>
<evidence type="ECO:0000313" key="7">
    <source>
        <dbReference type="Proteomes" id="UP000589292"/>
    </source>
</evidence>
<dbReference type="SUPFAM" id="SSF46689">
    <property type="entry name" value="Homeodomain-like"/>
    <property type="match status" value="1"/>
</dbReference>
<gene>
    <name evidence="6" type="ORF">FG486_16640</name>
</gene>
<dbReference type="PANTHER" id="PTHR30055">
    <property type="entry name" value="HTH-TYPE TRANSCRIPTIONAL REGULATOR RUTR"/>
    <property type="match status" value="1"/>
</dbReference>
<accession>A0A7V8RGE0</accession>
<dbReference type="InterPro" id="IPR009057">
    <property type="entry name" value="Homeodomain-like_sf"/>
</dbReference>
<evidence type="ECO:0000256" key="3">
    <source>
        <dbReference type="ARBA" id="ARBA00023163"/>
    </source>
</evidence>
<dbReference type="Proteomes" id="UP000589292">
    <property type="component" value="Unassembled WGS sequence"/>
</dbReference>
<protein>
    <submittedName>
        <fullName evidence="6">TetR/AcrR family transcriptional regulator</fullName>
    </submittedName>
</protein>
<sequence>MSSQTFPESRPSRTGRTRVALIAAGLDLMVDRPIDAIPIDDFVARAGVAKGSFFNHFKDKHDFAAAVAAEVRLEVEAEVARANAGVSDPVARIAGGMAVAARFAVEQPRRAMVLLRSQVPATNQSHPLNRGLSDDIEAALEQGLLQPEARQSGVLYWLGLCQVLMMHLVETRPSRQVAADRLGDMLLMGLTGLGAPAAHVEELVCAARTQHEGMASIPARPVVAKR</sequence>
<evidence type="ECO:0000259" key="5">
    <source>
        <dbReference type="PROSITE" id="PS50977"/>
    </source>
</evidence>
<evidence type="ECO:0000313" key="6">
    <source>
        <dbReference type="EMBL" id="MBA1375972.1"/>
    </source>
</evidence>
<keyword evidence="3" id="KW-0804">Transcription</keyword>
<dbReference type="InterPro" id="IPR050109">
    <property type="entry name" value="HTH-type_TetR-like_transc_reg"/>
</dbReference>
<dbReference type="EMBL" id="VDES01000003">
    <property type="protein sequence ID" value="MBA1375972.1"/>
    <property type="molecule type" value="Genomic_DNA"/>
</dbReference>
<evidence type="ECO:0000256" key="2">
    <source>
        <dbReference type="ARBA" id="ARBA00023125"/>
    </source>
</evidence>
<name>A0A7V8RGE0_9SPHN</name>
<keyword evidence="2 4" id="KW-0238">DNA-binding</keyword>
<proteinExistence type="predicted"/>
<dbReference type="Pfam" id="PF00440">
    <property type="entry name" value="TetR_N"/>
    <property type="match status" value="1"/>
</dbReference>
<feature type="DNA-binding region" description="H-T-H motif" evidence="4">
    <location>
        <begin position="38"/>
        <end position="57"/>
    </location>
</feature>
<feature type="domain" description="HTH tetR-type" evidence="5">
    <location>
        <begin position="15"/>
        <end position="75"/>
    </location>
</feature>
<evidence type="ECO:0000256" key="4">
    <source>
        <dbReference type="PROSITE-ProRule" id="PRU00335"/>
    </source>
</evidence>
<dbReference type="InterPro" id="IPR001647">
    <property type="entry name" value="HTH_TetR"/>
</dbReference>
<keyword evidence="1" id="KW-0805">Transcription regulation</keyword>
<reference evidence="6 7" key="1">
    <citation type="journal article" date="1994" name="Int. J. Syst. Bacteriol.">
        <title>Phylogenetic positions of novel aerobic, bacteriochlorophyll a-containing bacteria and description of Roseococcus thiosulfatophilus gen. nov., sp. nov., Erythromicrobium ramosum gen. nov., sp. nov., and Erythrobacter litoralis sp. nov.</title>
        <authorList>
            <person name="Yurkov V."/>
            <person name="Stackebrandt E."/>
            <person name="Holmes A."/>
            <person name="Fuerst J.A."/>
            <person name="Hugenholtz P."/>
            <person name="Golecki J."/>
            <person name="Gad'on N."/>
            <person name="Gorlenko V.M."/>
            <person name="Kompantseva E.I."/>
            <person name="Drews G."/>
        </authorList>
    </citation>
    <scope>NUCLEOTIDE SEQUENCE [LARGE SCALE GENOMIC DNA]</scope>
    <source>
        <strain evidence="6 7">KR-99</strain>
    </source>
</reference>
<dbReference type="GO" id="GO:0003700">
    <property type="term" value="F:DNA-binding transcription factor activity"/>
    <property type="evidence" value="ECO:0007669"/>
    <property type="project" value="TreeGrafter"/>
</dbReference>
<organism evidence="6 7">
    <name type="scientific">Sphingomonas ursincola</name>
    <dbReference type="NCBI Taxonomy" id="56361"/>
    <lineage>
        <taxon>Bacteria</taxon>
        <taxon>Pseudomonadati</taxon>
        <taxon>Pseudomonadota</taxon>
        <taxon>Alphaproteobacteria</taxon>
        <taxon>Sphingomonadales</taxon>
        <taxon>Sphingomonadaceae</taxon>
        <taxon>Sphingomonas</taxon>
    </lineage>
</organism>